<dbReference type="EMBL" id="JABSTU010000006">
    <property type="protein sequence ID" value="KAH8027791.1"/>
    <property type="molecule type" value="Genomic_DNA"/>
</dbReference>
<sequence length="202" mass="21972">MHQVPSADRYRATAELQQISVERAHWTTSATVIIQERSLQITGTLVIQGPICCSITNAARQGYSLGRLCQGNATQSNEENLIEEVYNLEAGFPLPDITIVLRTSSGYINPRVDTAVHKPKFPEGQWCDTDRYKPFSAPPASWTTEATKTVAHRGTNSGGLEHIAVLGPDLGCLEYLPSSPSSSPTFSRARARPISCAPMDSV</sequence>
<dbReference type="Proteomes" id="UP000821866">
    <property type="component" value="Chromosome 4"/>
</dbReference>
<evidence type="ECO:0000313" key="2">
    <source>
        <dbReference type="Proteomes" id="UP000821866"/>
    </source>
</evidence>
<name>A0A9J6DZS2_RHIMP</name>
<keyword evidence="2" id="KW-1185">Reference proteome</keyword>
<evidence type="ECO:0000313" key="1">
    <source>
        <dbReference type="EMBL" id="KAH8027791.1"/>
    </source>
</evidence>
<reference evidence="1" key="1">
    <citation type="journal article" date="2020" name="Cell">
        <title>Large-Scale Comparative Analyses of Tick Genomes Elucidate Their Genetic Diversity and Vector Capacities.</title>
        <authorList>
            <consortium name="Tick Genome and Microbiome Consortium (TIGMIC)"/>
            <person name="Jia N."/>
            <person name="Wang J."/>
            <person name="Shi W."/>
            <person name="Du L."/>
            <person name="Sun Y."/>
            <person name="Zhan W."/>
            <person name="Jiang J.F."/>
            <person name="Wang Q."/>
            <person name="Zhang B."/>
            <person name="Ji P."/>
            <person name="Bell-Sakyi L."/>
            <person name="Cui X.M."/>
            <person name="Yuan T.T."/>
            <person name="Jiang B.G."/>
            <person name="Yang W.F."/>
            <person name="Lam T.T."/>
            <person name="Chang Q.C."/>
            <person name="Ding S.J."/>
            <person name="Wang X.J."/>
            <person name="Zhu J.G."/>
            <person name="Ruan X.D."/>
            <person name="Zhao L."/>
            <person name="Wei J.T."/>
            <person name="Ye R.Z."/>
            <person name="Que T.C."/>
            <person name="Du C.H."/>
            <person name="Zhou Y.H."/>
            <person name="Cheng J.X."/>
            <person name="Dai P.F."/>
            <person name="Guo W.B."/>
            <person name="Han X.H."/>
            <person name="Huang E.J."/>
            <person name="Li L.F."/>
            <person name="Wei W."/>
            <person name="Gao Y.C."/>
            <person name="Liu J.Z."/>
            <person name="Shao H.Z."/>
            <person name="Wang X."/>
            <person name="Wang C.C."/>
            <person name="Yang T.C."/>
            <person name="Huo Q.B."/>
            <person name="Li W."/>
            <person name="Chen H.Y."/>
            <person name="Chen S.E."/>
            <person name="Zhou L.G."/>
            <person name="Ni X.B."/>
            <person name="Tian J.H."/>
            <person name="Sheng Y."/>
            <person name="Liu T."/>
            <person name="Pan Y.S."/>
            <person name="Xia L.Y."/>
            <person name="Li J."/>
            <person name="Zhao F."/>
            <person name="Cao W.C."/>
        </authorList>
    </citation>
    <scope>NUCLEOTIDE SEQUENCE</scope>
    <source>
        <strain evidence="1">Rmic-2018</strain>
    </source>
</reference>
<organism evidence="1 2">
    <name type="scientific">Rhipicephalus microplus</name>
    <name type="common">Cattle tick</name>
    <name type="synonym">Boophilus microplus</name>
    <dbReference type="NCBI Taxonomy" id="6941"/>
    <lineage>
        <taxon>Eukaryota</taxon>
        <taxon>Metazoa</taxon>
        <taxon>Ecdysozoa</taxon>
        <taxon>Arthropoda</taxon>
        <taxon>Chelicerata</taxon>
        <taxon>Arachnida</taxon>
        <taxon>Acari</taxon>
        <taxon>Parasitiformes</taxon>
        <taxon>Ixodida</taxon>
        <taxon>Ixodoidea</taxon>
        <taxon>Ixodidae</taxon>
        <taxon>Rhipicephalinae</taxon>
        <taxon>Rhipicephalus</taxon>
        <taxon>Boophilus</taxon>
    </lineage>
</organism>
<accession>A0A9J6DZS2</accession>
<comment type="caution">
    <text evidence="1">The sequence shown here is derived from an EMBL/GenBank/DDBJ whole genome shotgun (WGS) entry which is preliminary data.</text>
</comment>
<dbReference type="AlphaFoldDB" id="A0A9J6DZS2"/>
<proteinExistence type="predicted"/>
<protein>
    <submittedName>
        <fullName evidence="1">Uncharacterized protein</fullName>
    </submittedName>
</protein>
<gene>
    <name evidence="1" type="ORF">HPB51_010305</name>
</gene>
<reference evidence="1" key="2">
    <citation type="submission" date="2021-09" db="EMBL/GenBank/DDBJ databases">
        <authorList>
            <person name="Jia N."/>
            <person name="Wang J."/>
            <person name="Shi W."/>
            <person name="Du L."/>
            <person name="Sun Y."/>
            <person name="Zhan W."/>
            <person name="Jiang J."/>
            <person name="Wang Q."/>
            <person name="Zhang B."/>
            <person name="Ji P."/>
            <person name="Sakyi L.B."/>
            <person name="Cui X."/>
            <person name="Yuan T."/>
            <person name="Jiang B."/>
            <person name="Yang W."/>
            <person name="Lam T.T.-Y."/>
            <person name="Chang Q."/>
            <person name="Ding S."/>
            <person name="Wang X."/>
            <person name="Zhu J."/>
            <person name="Ruan X."/>
            <person name="Zhao L."/>
            <person name="Wei J."/>
            <person name="Que T."/>
            <person name="Du C."/>
            <person name="Cheng J."/>
            <person name="Dai P."/>
            <person name="Han X."/>
            <person name="Huang E."/>
            <person name="Gao Y."/>
            <person name="Liu J."/>
            <person name="Shao H."/>
            <person name="Ye R."/>
            <person name="Li L."/>
            <person name="Wei W."/>
            <person name="Wang X."/>
            <person name="Wang C."/>
            <person name="Huo Q."/>
            <person name="Li W."/>
            <person name="Guo W."/>
            <person name="Chen H."/>
            <person name="Chen S."/>
            <person name="Zhou L."/>
            <person name="Zhou L."/>
            <person name="Ni X."/>
            <person name="Tian J."/>
            <person name="Zhou Y."/>
            <person name="Sheng Y."/>
            <person name="Liu T."/>
            <person name="Pan Y."/>
            <person name="Xia L."/>
            <person name="Li J."/>
            <person name="Zhao F."/>
            <person name="Cao W."/>
        </authorList>
    </citation>
    <scope>NUCLEOTIDE SEQUENCE</scope>
    <source>
        <strain evidence="1">Rmic-2018</strain>
        <tissue evidence="1">Larvae</tissue>
    </source>
</reference>